<dbReference type="InterPro" id="IPR017703">
    <property type="entry name" value="YgfZ/GCV_T_CS"/>
</dbReference>
<dbReference type="GO" id="GO:0016226">
    <property type="term" value="P:iron-sulfur cluster assembly"/>
    <property type="evidence" value="ECO:0007669"/>
    <property type="project" value="TreeGrafter"/>
</dbReference>
<accession>A0A1R4GT15</accession>
<dbReference type="PANTHER" id="PTHR22602">
    <property type="entry name" value="TRANSFERASE CAF17, MITOCHONDRIAL-RELATED"/>
    <property type="match status" value="1"/>
</dbReference>
<dbReference type="RefSeq" id="WP_087000245.1">
    <property type="nucleotide sequence ID" value="NZ_FUHW01000044.1"/>
</dbReference>
<keyword evidence="3" id="KW-1185">Reference proteome</keyword>
<sequence length="357" mass="38364">MTWKSPLLGRDGAIEGTGIDAGVAAHYGEPLPEQRRLDEGDAVVDLSHHGVVTVAGVDRLSWLNTLSSQLLLGLAPGEGAETLLLTVQGRIEYACHVVDDGETAWLLVEAADAAPLAAWLDSMRFTLRVEVHDATADWAVVGAGAPIESLAGFTAWHDPWPGISAGGYAYSTPDHPAAGRVWIEYLVPRVELEVAVGQLRLSGTMAAEALRVAAWRPRVAVDADEKTIPHELDLLRTAVHMDKGCYKGQETIARVHNLGRPPRRVVFLHLDGSMHSHPAAGSEVKLGEKTVGKVTSVAWHYEAGPVALAVVRRNTDPEAVLTVLDGEEEYPVNQETIVTPDAGQVVGRATGFLRPRR</sequence>
<dbReference type="InterPro" id="IPR027266">
    <property type="entry name" value="TrmE/GcvT-like"/>
</dbReference>
<dbReference type="AlphaFoldDB" id="A0A1R4GT15"/>
<dbReference type="InterPro" id="IPR045179">
    <property type="entry name" value="YgfZ/GcvT"/>
</dbReference>
<dbReference type="SUPFAM" id="SSF103025">
    <property type="entry name" value="Folate-binding domain"/>
    <property type="match status" value="1"/>
</dbReference>
<protein>
    <submittedName>
        <fullName evidence="2">Folate-dependent protein for Fe/S cluster synthesis/repair in oxidative stress</fullName>
    </submittedName>
</protein>
<name>A0A1R4GT15_9MICC</name>
<dbReference type="InterPro" id="IPR029043">
    <property type="entry name" value="GcvT/YgfZ_C"/>
</dbReference>
<keyword evidence="1" id="KW-0809">Transit peptide</keyword>
<dbReference type="EMBL" id="FUHW01000044">
    <property type="protein sequence ID" value="SJM70992.1"/>
    <property type="molecule type" value="Genomic_DNA"/>
</dbReference>
<dbReference type="NCBIfam" id="TIGR03317">
    <property type="entry name" value="ygfZ_signature"/>
    <property type="match status" value="1"/>
</dbReference>
<proteinExistence type="predicted"/>
<evidence type="ECO:0000256" key="1">
    <source>
        <dbReference type="ARBA" id="ARBA00022946"/>
    </source>
</evidence>
<dbReference type="SUPFAM" id="SSF101790">
    <property type="entry name" value="Aminomethyltransferase beta-barrel domain"/>
    <property type="match status" value="1"/>
</dbReference>
<dbReference type="Gene3D" id="3.30.1360.120">
    <property type="entry name" value="Probable tRNA modification gtpase trme, domain 1"/>
    <property type="match status" value="1"/>
</dbReference>
<evidence type="ECO:0000313" key="2">
    <source>
        <dbReference type="EMBL" id="SJM70992.1"/>
    </source>
</evidence>
<gene>
    <name evidence="2" type="ORF">FM101_12870</name>
</gene>
<dbReference type="PANTHER" id="PTHR22602:SF0">
    <property type="entry name" value="TRANSFERASE CAF17, MITOCHONDRIAL-RELATED"/>
    <property type="match status" value="1"/>
</dbReference>
<organism evidence="2 3">
    <name type="scientific">Arthrobacter rhombi</name>
    <dbReference type="NCBI Taxonomy" id="71253"/>
    <lineage>
        <taxon>Bacteria</taxon>
        <taxon>Bacillati</taxon>
        <taxon>Actinomycetota</taxon>
        <taxon>Actinomycetes</taxon>
        <taxon>Micrococcales</taxon>
        <taxon>Micrococcaceae</taxon>
        <taxon>Arthrobacter</taxon>
    </lineage>
</organism>
<dbReference type="Proteomes" id="UP000195913">
    <property type="component" value="Unassembled WGS sequence"/>
</dbReference>
<reference evidence="2 3" key="1">
    <citation type="submission" date="2017-02" db="EMBL/GenBank/DDBJ databases">
        <authorList>
            <person name="Peterson S.W."/>
        </authorList>
    </citation>
    <scope>NUCLEOTIDE SEQUENCE [LARGE SCALE GENOMIC DNA]</scope>
    <source>
        <strain evidence="2 3">B Ar 00.02</strain>
    </source>
</reference>
<evidence type="ECO:0000313" key="3">
    <source>
        <dbReference type="Proteomes" id="UP000195913"/>
    </source>
</evidence>